<reference evidence="3 4" key="1">
    <citation type="submission" date="2015-11" db="EMBL/GenBank/DDBJ databases">
        <title>Whole-Genome Sequence of Candidatus Oderbacter manganicum from the National Park Lower Oder Valley, Germany.</title>
        <authorList>
            <person name="Braun B."/>
            <person name="Liere K."/>
            <person name="Szewzyk U."/>
        </authorList>
    </citation>
    <scope>NUCLEOTIDE SEQUENCE [LARGE SCALE GENOMIC DNA]</scope>
    <source>
        <strain evidence="3 4">OTSz_A_272</strain>
    </source>
</reference>
<gene>
    <name evidence="3" type="ORF">ATE48_11640</name>
</gene>
<feature type="compositionally biased region" description="Acidic residues" evidence="1">
    <location>
        <begin position="53"/>
        <end position="62"/>
    </location>
</feature>
<protein>
    <submittedName>
        <fullName evidence="3">Uncharacterized protein</fullName>
    </submittedName>
</protein>
<dbReference type="Proteomes" id="UP000092498">
    <property type="component" value="Chromosome"/>
</dbReference>
<feature type="region of interest" description="Disordered" evidence="1">
    <location>
        <begin position="29"/>
        <end position="79"/>
    </location>
</feature>
<dbReference type="RefSeq" id="WP_066771706.1">
    <property type="nucleotide sequence ID" value="NZ_CP013244.1"/>
</dbReference>
<evidence type="ECO:0000256" key="2">
    <source>
        <dbReference type="SAM" id="SignalP"/>
    </source>
</evidence>
<sequence length="79" mass="7708">MLKSLLGAAAALSMLGVVACSQGPNEEAGEAADINYEQSTTGTTDLGQGPNEEAGEALDEATDGAPAGTTTTPPATTTP</sequence>
<feature type="chain" id="PRO_5008518872" evidence="2">
    <location>
        <begin position="20"/>
        <end position="79"/>
    </location>
</feature>
<evidence type="ECO:0000313" key="3">
    <source>
        <dbReference type="EMBL" id="ANP46524.1"/>
    </source>
</evidence>
<evidence type="ECO:0000313" key="4">
    <source>
        <dbReference type="Proteomes" id="UP000092498"/>
    </source>
</evidence>
<keyword evidence="2" id="KW-0732">Signal</keyword>
<accession>A0A1B1AIY5</accession>
<feature type="signal peptide" evidence="2">
    <location>
        <begin position="1"/>
        <end position="19"/>
    </location>
</feature>
<feature type="compositionally biased region" description="Low complexity" evidence="1">
    <location>
        <begin position="63"/>
        <end position="79"/>
    </location>
</feature>
<dbReference type="STRING" id="1759059.ATE48_11640"/>
<evidence type="ECO:0000256" key="1">
    <source>
        <dbReference type="SAM" id="MobiDB-lite"/>
    </source>
</evidence>
<organism evidence="3 4">
    <name type="scientific">Candidatus Viadribacter manganicus</name>
    <dbReference type="NCBI Taxonomy" id="1759059"/>
    <lineage>
        <taxon>Bacteria</taxon>
        <taxon>Pseudomonadati</taxon>
        <taxon>Pseudomonadota</taxon>
        <taxon>Alphaproteobacteria</taxon>
        <taxon>Hyphomonadales</taxon>
        <taxon>Hyphomonadaceae</taxon>
        <taxon>Candidatus Viadribacter</taxon>
    </lineage>
</organism>
<keyword evidence="4" id="KW-1185">Reference proteome</keyword>
<name>A0A1B1AIY5_9PROT</name>
<dbReference type="PROSITE" id="PS51257">
    <property type="entry name" value="PROKAR_LIPOPROTEIN"/>
    <property type="match status" value="1"/>
</dbReference>
<dbReference type="EMBL" id="CP013244">
    <property type="protein sequence ID" value="ANP46524.1"/>
    <property type="molecule type" value="Genomic_DNA"/>
</dbReference>
<dbReference type="AlphaFoldDB" id="A0A1B1AIY5"/>
<dbReference type="InParanoid" id="A0A1B1AIY5"/>
<feature type="compositionally biased region" description="Polar residues" evidence="1">
    <location>
        <begin position="36"/>
        <end position="46"/>
    </location>
</feature>
<proteinExistence type="predicted"/>
<dbReference type="KEGG" id="cbot:ATE48_11640"/>